<sequence>MTNRIKPFVAACLLVGLTLQTTQLHAQHIQPVLPVPTEKQLKWQEKEFYLFMHFGPNTFTDKEWGDGKEDPNVFNPTDLDCVQWARIAKKAGAKGIIITAKHHDGFCLWPSKFSTHTVRESKWRNGKGDVIKELAAACKQEGIEMGVYISPWDRNHPAYGTAAYNDVYLSTMKELLTGYGKYFELWWDGANGEGPNGKKQVYDFKRFQDSVFKWQPQLIVFSDIGPSVRWIGNERGIIGNTNWSLLDTAGFKRGHGAPPNDTLNQGNRNGKNWIPAEADVSIRPGWFYRASEDSKVKSPQTLFNIYLKSVGNGGNLLLNVPPDTRGKIADADSASLMGFLQLRNQAFQHDLLEGASISTNAGDEKQLKHLTDHNIQTYWIAHRVDDAQLEFRLPNKTLVNTLVLEEMIRYGQRVAAFTIELYQNGQYEKVFTGTTIGRKKIASFEGKETDRIRITVQEAKAAPVLRSIAAYAISR</sequence>
<dbReference type="InterPro" id="IPR016286">
    <property type="entry name" value="FUC_metazoa-typ"/>
</dbReference>
<comment type="similarity">
    <text evidence="2">Belongs to the glycosyl hydrolase 29 family.</text>
</comment>
<dbReference type="InterPro" id="IPR057739">
    <property type="entry name" value="Glyco_hydro_29_N"/>
</dbReference>
<dbReference type="GO" id="GO:0004560">
    <property type="term" value="F:alpha-L-fucosidase activity"/>
    <property type="evidence" value="ECO:0007669"/>
    <property type="project" value="InterPro"/>
</dbReference>
<evidence type="ECO:0000256" key="1">
    <source>
        <dbReference type="ARBA" id="ARBA00004071"/>
    </source>
</evidence>
<comment type="caution">
    <text evidence="9">The sequence shown here is derived from an EMBL/GenBank/DDBJ whole genome shotgun (WGS) entry which is preliminary data.</text>
</comment>
<evidence type="ECO:0000259" key="8">
    <source>
        <dbReference type="Pfam" id="PF01120"/>
    </source>
</evidence>
<dbReference type="GO" id="GO:0016139">
    <property type="term" value="P:glycoside catabolic process"/>
    <property type="evidence" value="ECO:0007669"/>
    <property type="project" value="TreeGrafter"/>
</dbReference>
<feature type="signal peptide" evidence="7">
    <location>
        <begin position="1"/>
        <end position="26"/>
    </location>
</feature>
<evidence type="ECO:0000256" key="4">
    <source>
        <dbReference type="ARBA" id="ARBA00022729"/>
    </source>
</evidence>
<keyword evidence="6" id="KW-0326">Glycosidase</keyword>
<dbReference type="Gene3D" id="3.20.20.80">
    <property type="entry name" value="Glycosidases"/>
    <property type="match status" value="1"/>
</dbReference>
<dbReference type="AlphaFoldDB" id="A0A8X8IAI3"/>
<dbReference type="GO" id="GO:0006004">
    <property type="term" value="P:fucose metabolic process"/>
    <property type="evidence" value="ECO:0007669"/>
    <property type="project" value="InterPro"/>
</dbReference>
<feature type="chain" id="PRO_5036461573" description="alpha-L-fucosidase" evidence="7">
    <location>
        <begin position="27"/>
        <end position="475"/>
    </location>
</feature>
<dbReference type="PRINTS" id="PR00741">
    <property type="entry name" value="GLHYDRLASE29"/>
</dbReference>
<dbReference type="EMBL" id="FNNO01000003">
    <property type="protein sequence ID" value="SDW49319.1"/>
    <property type="molecule type" value="Genomic_DNA"/>
</dbReference>
<name>A0A8X8IAI3_9BACT</name>
<keyword evidence="10" id="KW-1185">Reference proteome</keyword>
<reference evidence="9 10" key="1">
    <citation type="submission" date="2016-10" db="EMBL/GenBank/DDBJ databases">
        <authorList>
            <person name="Varghese N."/>
            <person name="Submissions S."/>
        </authorList>
    </citation>
    <scope>NUCLEOTIDE SEQUENCE [LARGE SCALE GENOMIC DNA]</scope>
    <source>
        <strain evidence="9 10">DSM 25353</strain>
    </source>
</reference>
<gene>
    <name evidence="9" type="ORF">SAMN05444410_103111</name>
</gene>
<dbReference type="Gene3D" id="2.60.120.260">
    <property type="entry name" value="Galactose-binding domain-like"/>
    <property type="match status" value="1"/>
</dbReference>
<dbReference type="SUPFAM" id="SSF49785">
    <property type="entry name" value="Galactose-binding domain-like"/>
    <property type="match status" value="1"/>
</dbReference>
<dbReference type="EC" id="3.2.1.51" evidence="3"/>
<dbReference type="PANTHER" id="PTHR10030:SF37">
    <property type="entry name" value="ALPHA-L-FUCOSIDASE-RELATED"/>
    <property type="match status" value="1"/>
</dbReference>
<dbReference type="RefSeq" id="WP_092722653.1">
    <property type="nucleotide sequence ID" value="NZ_FNNO01000003.1"/>
</dbReference>
<keyword evidence="4 7" id="KW-0732">Signal</keyword>
<dbReference type="Pfam" id="PF01120">
    <property type="entry name" value="Alpha_L_fucos"/>
    <property type="match status" value="1"/>
</dbReference>
<dbReference type="SUPFAM" id="SSF51445">
    <property type="entry name" value="(Trans)glycosidases"/>
    <property type="match status" value="1"/>
</dbReference>
<dbReference type="InterPro" id="IPR000933">
    <property type="entry name" value="Glyco_hydro_29"/>
</dbReference>
<evidence type="ECO:0000313" key="10">
    <source>
        <dbReference type="Proteomes" id="UP000198711"/>
    </source>
</evidence>
<protein>
    <recommendedName>
        <fullName evidence="3">alpha-L-fucosidase</fullName>
        <ecNumber evidence="3">3.2.1.51</ecNumber>
    </recommendedName>
</protein>
<dbReference type="InterPro" id="IPR017853">
    <property type="entry name" value="GH"/>
</dbReference>
<dbReference type="Proteomes" id="UP000198711">
    <property type="component" value="Unassembled WGS sequence"/>
</dbReference>
<evidence type="ECO:0000256" key="2">
    <source>
        <dbReference type="ARBA" id="ARBA00007951"/>
    </source>
</evidence>
<accession>A0A8X8IAI3</accession>
<evidence type="ECO:0000256" key="6">
    <source>
        <dbReference type="ARBA" id="ARBA00023295"/>
    </source>
</evidence>
<dbReference type="FunFam" id="3.20.20.80:FF:000052">
    <property type="entry name" value="Putative alpha-L-fucosidase 1"/>
    <property type="match status" value="1"/>
</dbReference>
<keyword evidence="5" id="KW-0378">Hydrolase</keyword>
<evidence type="ECO:0000256" key="7">
    <source>
        <dbReference type="SAM" id="SignalP"/>
    </source>
</evidence>
<evidence type="ECO:0000313" key="9">
    <source>
        <dbReference type="EMBL" id="SDW49319.1"/>
    </source>
</evidence>
<evidence type="ECO:0000256" key="3">
    <source>
        <dbReference type="ARBA" id="ARBA00012662"/>
    </source>
</evidence>
<dbReference type="InterPro" id="IPR008979">
    <property type="entry name" value="Galactose-bd-like_sf"/>
</dbReference>
<evidence type="ECO:0000256" key="5">
    <source>
        <dbReference type="ARBA" id="ARBA00022801"/>
    </source>
</evidence>
<dbReference type="GO" id="GO:0005764">
    <property type="term" value="C:lysosome"/>
    <property type="evidence" value="ECO:0007669"/>
    <property type="project" value="TreeGrafter"/>
</dbReference>
<proteinExistence type="inferred from homology"/>
<dbReference type="PANTHER" id="PTHR10030">
    <property type="entry name" value="ALPHA-L-FUCOSIDASE"/>
    <property type="match status" value="1"/>
</dbReference>
<organism evidence="9 10">
    <name type="scientific">Hydrobacter penzbergensis</name>
    <dbReference type="NCBI Taxonomy" id="1235997"/>
    <lineage>
        <taxon>Bacteria</taxon>
        <taxon>Pseudomonadati</taxon>
        <taxon>Bacteroidota</taxon>
        <taxon>Chitinophagia</taxon>
        <taxon>Chitinophagales</taxon>
        <taxon>Chitinophagaceae</taxon>
        <taxon>Hydrobacter</taxon>
    </lineage>
</organism>
<dbReference type="SMART" id="SM00812">
    <property type="entry name" value="Alpha_L_fucos"/>
    <property type="match status" value="1"/>
</dbReference>
<feature type="domain" description="Glycoside hydrolase family 29 N-terminal" evidence="8">
    <location>
        <begin position="71"/>
        <end position="336"/>
    </location>
</feature>
<comment type="function">
    <text evidence="1">Alpha-L-fucosidase is responsible for hydrolyzing the alpha-1,6-linked fucose joined to the reducing-end N-acetylglucosamine of the carbohydrate moieties of glycoproteins.</text>
</comment>